<keyword evidence="6 10" id="KW-1133">Transmembrane helix</keyword>
<keyword evidence="5" id="KW-0809">Transit peptide</keyword>
<gene>
    <name evidence="12" type="ORF">Ciccas_006451</name>
</gene>
<keyword evidence="4" id="KW-0999">Mitochondrion inner membrane</keyword>
<comment type="similarity">
    <text evidence="2 9">Belongs to the OXA1/ALB3/YidC family.</text>
</comment>
<evidence type="ECO:0000313" key="13">
    <source>
        <dbReference type="Proteomes" id="UP001626550"/>
    </source>
</evidence>
<evidence type="ECO:0000256" key="3">
    <source>
        <dbReference type="ARBA" id="ARBA00022692"/>
    </source>
</evidence>
<dbReference type="CDD" id="cd20069">
    <property type="entry name" value="5TM_Oxa1-like"/>
    <property type="match status" value="1"/>
</dbReference>
<dbReference type="AlphaFoldDB" id="A0ABD2Q5R9"/>
<dbReference type="EMBL" id="JBJKFK010000871">
    <property type="protein sequence ID" value="KAL3314919.1"/>
    <property type="molecule type" value="Genomic_DNA"/>
</dbReference>
<dbReference type="Pfam" id="PF02096">
    <property type="entry name" value="60KD_IMP"/>
    <property type="match status" value="1"/>
</dbReference>
<evidence type="ECO:0000256" key="6">
    <source>
        <dbReference type="ARBA" id="ARBA00022989"/>
    </source>
</evidence>
<evidence type="ECO:0000256" key="5">
    <source>
        <dbReference type="ARBA" id="ARBA00022946"/>
    </source>
</evidence>
<dbReference type="InterPro" id="IPR028055">
    <property type="entry name" value="YidC/Oxa/ALB_C"/>
</dbReference>
<evidence type="ECO:0000256" key="8">
    <source>
        <dbReference type="ARBA" id="ARBA00023136"/>
    </source>
</evidence>
<keyword evidence="13" id="KW-1185">Reference proteome</keyword>
<feature type="transmembrane region" description="Helical" evidence="10">
    <location>
        <begin position="123"/>
        <end position="144"/>
    </location>
</feature>
<dbReference type="Proteomes" id="UP001626550">
    <property type="component" value="Unassembled WGS sequence"/>
</dbReference>
<keyword evidence="7" id="KW-0496">Mitochondrion</keyword>
<evidence type="ECO:0000256" key="4">
    <source>
        <dbReference type="ARBA" id="ARBA00022792"/>
    </source>
</evidence>
<sequence length="255" mass="29087">MTELQKEFTKARLSKDMIKMSRISNEMMEIQNREGFSMFKTMKPMILQIPIFLSVFNGLRGIANLPVDSFKTGGLLWFADFTIPDPYFVLPAIAMGSMLFMFEFGVDASTQALSPTIRWFMRGFPIVGFFFILNTPSAIVWYWATSNFISIIQSFSLRAPAVKKMFKLPDPPKTNFTREKTEGPLKAFRENMANARLMAEIENRERMDASNWQKSGIGPVPKTFAHNPLSSDPKVSKRVIKIVRKAEEELKKTSG</sequence>
<accession>A0ABD2Q5R9</accession>
<feature type="transmembrane region" description="Helical" evidence="10">
    <location>
        <begin position="85"/>
        <end position="102"/>
    </location>
</feature>
<proteinExistence type="inferred from homology"/>
<dbReference type="GO" id="GO:0005743">
    <property type="term" value="C:mitochondrial inner membrane"/>
    <property type="evidence" value="ECO:0007669"/>
    <property type="project" value="UniProtKB-SubCell"/>
</dbReference>
<feature type="domain" description="Membrane insertase YidC/Oxa/ALB C-terminal" evidence="11">
    <location>
        <begin position="1"/>
        <end position="157"/>
    </location>
</feature>
<evidence type="ECO:0000256" key="9">
    <source>
        <dbReference type="RuleBase" id="RU003945"/>
    </source>
</evidence>
<organism evidence="12 13">
    <name type="scientific">Cichlidogyrus casuarinus</name>
    <dbReference type="NCBI Taxonomy" id="1844966"/>
    <lineage>
        <taxon>Eukaryota</taxon>
        <taxon>Metazoa</taxon>
        <taxon>Spiralia</taxon>
        <taxon>Lophotrochozoa</taxon>
        <taxon>Platyhelminthes</taxon>
        <taxon>Monogenea</taxon>
        <taxon>Monopisthocotylea</taxon>
        <taxon>Dactylogyridea</taxon>
        <taxon>Ancyrocephalidae</taxon>
        <taxon>Cichlidogyrus</taxon>
    </lineage>
</organism>
<keyword evidence="8 10" id="KW-0472">Membrane</keyword>
<reference evidence="12 13" key="1">
    <citation type="submission" date="2024-11" db="EMBL/GenBank/DDBJ databases">
        <title>Adaptive evolution of stress response genes in parasites aligns with host niche diversity.</title>
        <authorList>
            <person name="Hahn C."/>
            <person name="Resl P."/>
        </authorList>
    </citation>
    <scope>NUCLEOTIDE SEQUENCE [LARGE SCALE GENOMIC DNA]</scope>
    <source>
        <strain evidence="12">EGGRZ-B1_66</strain>
        <tissue evidence="12">Body</tissue>
    </source>
</reference>
<evidence type="ECO:0000313" key="12">
    <source>
        <dbReference type="EMBL" id="KAL3314919.1"/>
    </source>
</evidence>
<protein>
    <recommendedName>
        <fullName evidence="11">Membrane insertase YidC/Oxa/ALB C-terminal domain-containing protein</fullName>
    </recommendedName>
</protein>
<keyword evidence="3 9" id="KW-0812">Transmembrane</keyword>
<evidence type="ECO:0000256" key="2">
    <source>
        <dbReference type="ARBA" id="ARBA00009877"/>
    </source>
</evidence>
<comment type="caution">
    <text evidence="12">The sequence shown here is derived from an EMBL/GenBank/DDBJ whole genome shotgun (WGS) entry which is preliminary data.</text>
</comment>
<dbReference type="PANTHER" id="PTHR12428">
    <property type="entry name" value="OXA1"/>
    <property type="match status" value="1"/>
</dbReference>
<evidence type="ECO:0000259" key="11">
    <source>
        <dbReference type="Pfam" id="PF02096"/>
    </source>
</evidence>
<comment type="subcellular location">
    <subcellularLocation>
        <location evidence="9">Membrane</location>
        <topology evidence="9">Multi-pass membrane protein</topology>
    </subcellularLocation>
    <subcellularLocation>
        <location evidence="1">Mitochondrion inner membrane</location>
        <topology evidence="1">Multi-pass membrane protein</topology>
    </subcellularLocation>
</comment>
<evidence type="ECO:0000256" key="7">
    <source>
        <dbReference type="ARBA" id="ARBA00023128"/>
    </source>
</evidence>
<dbReference type="InterPro" id="IPR001708">
    <property type="entry name" value="YidC/ALB3/OXA1/COX18"/>
</dbReference>
<evidence type="ECO:0000256" key="10">
    <source>
        <dbReference type="SAM" id="Phobius"/>
    </source>
</evidence>
<dbReference type="PANTHER" id="PTHR12428:SF66">
    <property type="entry name" value="MITOCHONDRIAL INNER MEMBRANE PROTEIN OXA1L"/>
    <property type="match status" value="1"/>
</dbReference>
<name>A0ABD2Q5R9_9PLAT</name>
<evidence type="ECO:0000256" key="1">
    <source>
        <dbReference type="ARBA" id="ARBA00004448"/>
    </source>
</evidence>